<keyword evidence="2" id="KW-1185">Reference proteome</keyword>
<dbReference type="EMBL" id="JAPZPY010000016">
    <property type="protein sequence ID" value="MCZ8382232.1"/>
    <property type="molecule type" value="Genomic_DNA"/>
</dbReference>
<accession>A0ABT4Q065</accession>
<gene>
    <name evidence="1" type="ORF">O6P37_25505</name>
</gene>
<dbReference type="RefSeq" id="WP_269896704.1">
    <property type="nucleotide sequence ID" value="NZ_JAPZPY010000016.1"/>
</dbReference>
<proteinExistence type="predicted"/>
<evidence type="ECO:0000313" key="2">
    <source>
        <dbReference type="Proteomes" id="UP001142153"/>
    </source>
</evidence>
<sequence length="65" mass="7445">MTVRVTLPDGATDKYMRFGDAYEERADGALDVSRGGAEPFRYAAGEWTGVEGDQRTRRVRRFWPF</sequence>
<protein>
    <submittedName>
        <fullName evidence="1">Uncharacterized protein</fullName>
    </submittedName>
</protein>
<comment type="caution">
    <text evidence="1">The sequence shown here is derived from an EMBL/GenBank/DDBJ whole genome shotgun (WGS) entry which is preliminary data.</text>
</comment>
<organism evidence="1 2">
    <name type="scientific">Mycobacterium hippophais</name>
    <dbReference type="NCBI Taxonomy" id="3016340"/>
    <lineage>
        <taxon>Bacteria</taxon>
        <taxon>Bacillati</taxon>
        <taxon>Actinomycetota</taxon>
        <taxon>Actinomycetes</taxon>
        <taxon>Mycobacteriales</taxon>
        <taxon>Mycobacteriaceae</taxon>
        <taxon>Mycobacterium</taxon>
    </lineage>
</organism>
<name>A0ABT4Q065_9MYCO</name>
<evidence type="ECO:0000313" key="1">
    <source>
        <dbReference type="EMBL" id="MCZ8382232.1"/>
    </source>
</evidence>
<reference evidence="1" key="1">
    <citation type="submission" date="2022-12" db="EMBL/GenBank/DDBJ databases">
        <authorList>
            <person name="Deng Y."/>
            <person name="Zhang Y.-Q."/>
        </authorList>
    </citation>
    <scope>NUCLEOTIDE SEQUENCE</scope>
    <source>
        <strain evidence="1">CPCC 205372</strain>
    </source>
</reference>
<dbReference type="Proteomes" id="UP001142153">
    <property type="component" value="Unassembled WGS sequence"/>
</dbReference>